<evidence type="ECO:0000256" key="2">
    <source>
        <dbReference type="ARBA" id="ARBA00022448"/>
    </source>
</evidence>
<accession>A0ABW5H6W7</accession>
<dbReference type="InterPro" id="IPR045621">
    <property type="entry name" value="BPD_transp_1_N"/>
</dbReference>
<protein>
    <submittedName>
        <fullName evidence="9">ABC transporter permease</fullName>
    </submittedName>
</protein>
<dbReference type="PROSITE" id="PS50928">
    <property type="entry name" value="ABC_TM1"/>
    <property type="match status" value="1"/>
</dbReference>
<evidence type="ECO:0000256" key="3">
    <source>
        <dbReference type="ARBA" id="ARBA00022475"/>
    </source>
</evidence>
<feature type="transmembrane region" description="Helical" evidence="7">
    <location>
        <begin position="153"/>
        <end position="178"/>
    </location>
</feature>
<dbReference type="SUPFAM" id="SSF161098">
    <property type="entry name" value="MetI-like"/>
    <property type="match status" value="1"/>
</dbReference>
<comment type="caution">
    <text evidence="9">The sequence shown here is derived from an EMBL/GenBank/DDBJ whole genome shotgun (WGS) entry which is preliminary data.</text>
</comment>
<keyword evidence="4 7" id="KW-0812">Transmembrane</keyword>
<dbReference type="InterPro" id="IPR035906">
    <property type="entry name" value="MetI-like_sf"/>
</dbReference>
<keyword evidence="5 7" id="KW-1133">Transmembrane helix</keyword>
<evidence type="ECO:0000256" key="7">
    <source>
        <dbReference type="RuleBase" id="RU363032"/>
    </source>
</evidence>
<proteinExistence type="inferred from homology"/>
<feature type="transmembrane region" description="Helical" evidence="7">
    <location>
        <begin position="25"/>
        <end position="45"/>
    </location>
</feature>
<feature type="transmembrane region" description="Helical" evidence="7">
    <location>
        <begin position="198"/>
        <end position="219"/>
    </location>
</feature>
<dbReference type="PANTHER" id="PTHR43163">
    <property type="entry name" value="DIPEPTIDE TRANSPORT SYSTEM PERMEASE PROTEIN DPPB-RELATED"/>
    <property type="match status" value="1"/>
</dbReference>
<feature type="domain" description="ABC transmembrane type-1" evidence="8">
    <location>
        <begin position="114"/>
        <end position="321"/>
    </location>
</feature>
<dbReference type="Pfam" id="PF19300">
    <property type="entry name" value="BPD_transp_1_N"/>
    <property type="match status" value="1"/>
</dbReference>
<evidence type="ECO:0000256" key="4">
    <source>
        <dbReference type="ARBA" id="ARBA00022692"/>
    </source>
</evidence>
<evidence type="ECO:0000313" key="10">
    <source>
        <dbReference type="Proteomes" id="UP001597483"/>
    </source>
</evidence>
<reference evidence="10" key="1">
    <citation type="journal article" date="2019" name="Int. J. Syst. Evol. Microbiol.">
        <title>The Global Catalogue of Microorganisms (GCM) 10K type strain sequencing project: providing services to taxonomists for standard genome sequencing and annotation.</title>
        <authorList>
            <consortium name="The Broad Institute Genomics Platform"/>
            <consortium name="The Broad Institute Genome Sequencing Center for Infectious Disease"/>
            <person name="Wu L."/>
            <person name="Ma J."/>
        </authorList>
    </citation>
    <scope>NUCLEOTIDE SEQUENCE [LARGE SCALE GENOMIC DNA]</scope>
    <source>
        <strain evidence="10">CGMCC 4.7641</strain>
    </source>
</reference>
<evidence type="ECO:0000256" key="6">
    <source>
        <dbReference type="ARBA" id="ARBA00023136"/>
    </source>
</evidence>
<organism evidence="9 10">
    <name type="scientific">Amycolatopsis silviterrae</name>
    <dbReference type="NCBI Taxonomy" id="1656914"/>
    <lineage>
        <taxon>Bacteria</taxon>
        <taxon>Bacillati</taxon>
        <taxon>Actinomycetota</taxon>
        <taxon>Actinomycetes</taxon>
        <taxon>Pseudonocardiales</taxon>
        <taxon>Pseudonocardiaceae</taxon>
        <taxon>Amycolatopsis</taxon>
    </lineage>
</organism>
<gene>
    <name evidence="9" type="ORF">ACFSVL_15955</name>
</gene>
<feature type="transmembrane region" description="Helical" evidence="7">
    <location>
        <begin position="116"/>
        <end position="141"/>
    </location>
</feature>
<dbReference type="Pfam" id="PF00528">
    <property type="entry name" value="BPD_transp_1"/>
    <property type="match status" value="1"/>
</dbReference>
<name>A0ABW5H6W7_9PSEU</name>
<comment type="subcellular location">
    <subcellularLocation>
        <location evidence="1 7">Cell membrane</location>
        <topology evidence="1 7">Multi-pass membrane protein</topology>
    </subcellularLocation>
</comment>
<evidence type="ECO:0000259" key="8">
    <source>
        <dbReference type="PROSITE" id="PS50928"/>
    </source>
</evidence>
<dbReference type="Proteomes" id="UP001597483">
    <property type="component" value="Unassembled WGS sequence"/>
</dbReference>
<comment type="similarity">
    <text evidence="7">Belongs to the binding-protein-dependent transport system permease family.</text>
</comment>
<dbReference type="Gene3D" id="1.10.3720.10">
    <property type="entry name" value="MetI-like"/>
    <property type="match status" value="1"/>
</dbReference>
<evidence type="ECO:0000313" key="9">
    <source>
        <dbReference type="EMBL" id="MFD2468884.1"/>
    </source>
</evidence>
<feature type="transmembrane region" description="Helical" evidence="7">
    <location>
        <begin position="300"/>
        <end position="321"/>
    </location>
</feature>
<dbReference type="EMBL" id="JBHUKS010000011">
    <property type="protein sequence ID" value="MFD2468884.1"/>
    <property type="molecule type" value="Genomic_DNA"/>
</dbReference>
<dbReference type="PANTHER" id="PTHR43163:SF9">
    <property type="entry name" value="ABC TRANSPORTER PERMEASE PROTEIN"/>
    <property type="match status" value="1"/>
</dbReference>
<evidence type="ECO:0000256" key="1">
    <source>
        <dbReference type="ARBA" id="ARBA00004651"/>
    </source>
</evidence>
<dbReference type="InterPro" id="IPR000515">
    <property type="entry name" value="MetI-like"/>
</dbReference>
<sequence>MVLAGPLDPLVTRRARILRLAGRRLGFGVPLVLVVSLATFGLAAASPFDPLDAYLGGVGDGYTEAERAALKHTLGLDQSWFASWWHWLANAVTGDLGYSRAYHAPVLQVLGDRLGWTALLGLAGSVVAVVLAGVLGAVAGLRPGGLADRAISALAVVLQAVPPFVIALGSVLLFAVTLRLFPAAGLTDPGAAITAGSAARHLVLPALALGLSQVPWLVLGLREAITRAAGSDAVRGAHARGLPRRIVDLRHILPLSVTPFFALIGGRLPELLVGATVVETVFAWPGLGDATVNSARALDFPLLAIVTVLTVGLVLLGNLAADAAAVAVDPRIEADG</sequence>
<keyword evidence="10" id="KW-1185">Reference proteome</keyword>
<dbReference type="RefSeq" id="WP_378304827.1">
    <property type="nucleotide sequence ID" value="NZ_JBHUKS010000011.1"/>
</dbReference>
<evidence type="ECO:0000256" key="5">
    <source>
        <dbReference type="ARBA" id="ARBA00022989"/>
    </source>
</evidence>
<keyword evidence="2 7" id="KW-0813">Transport</keyword>
<keyword evidence="6 7" id="KW-0472">Membrane</keyword>
<keyword evidence="3" id="KW-1003">Cell membrane</keyword>
<dbReference type="CDD" id="cd06261">
    <property type="entry name" value="TM_PBP2"/>
    <property type="match status" value="1"/>
</dbReference>